<dbReference type="GO" id="GO:0006107">
    <property type="term" value="P:oxaloacetate metabolic process"/>
    <property type="evidence" value="ECO:0007669"/>
    <property type="project" value="TreeGrafter"/>
</dbReference>
<feature type="binding site" evidence="4">
    <location>
        <position position="100"/>
    </location>
    <ligand>
        <name>substrate</name>
    </ligand>
</feature>
<dbReference type="Proteomes" id="UP000013569">
    <property type="component" value="Unassembled WGS sequence"/>
</dbReference>
<dbReference type="PATRIC" id="fig|1316928.3.peg.3162"/>
<keyword evidence="3 5" id="KW-0460">Magnesium</keyword>
<comment type="cofactor">
    <cofactor evidence="1">
        <name>Mg(2+)</name>
        <dbReference type="ChEBI" id="CHEBI:18420"/>
    </cofactor>
</comment>
<evidence type="ECO:0000313" key="8">
    <source>
        <dbReference type="EMBL" id="EON31883.1"/>
    </source>
</evidence>
<keyword evidence="8" id="KW-0456">Lyase</keyword>
<evidence type="ECO:0000259" key="7">
    <source>
        <dbReference type="Pfam" id="PF03328"/>
    </source>
</evidence>
<evidence type="ECO:0000256" key="4">
    <source>
        <dbReference type="PIRSR" id="PIRSR015582-1"/>
    </source>
</evidence>
<dbReference type="AlphaFoldDB" id="R7Y771"/>
<proteinExistence type="predicted"/>
<dbReference type="EMBL" id="AQPW01000019">
    <property type="protein sequence ID" value="EON31883.1"/>
    <property type="molecule type" value="Genomic_DNA"/>
</dbReference>
<feature type="region of interest" description="Disordered" evidence="6">
    <location>
        <begin position="1"/>
        <end position="27"/>
    </location>
</feature>
<evidence type="ECO:0000313" key="9">
    <source>
        <dbReference type="Proteomes" id="UP000013569"/>
    </source>
</evidence>
<dbReference type="InterPro" id="IPR015813">
    <property type="entry name" value="Pyrv/PenolPyrv_kinase-like_dom"/>
</dbReference>
<evidence type="ECO:0000256" key="2">
    <source>
        <dbReference type="ARBA" id="ARBA00022723"/>
    </source>
</evidence>
<dbReference type="PIRSF" id="PIRSF015582">
    <property type="entry name" value="Cit_lyase_B"/>
    <property type="match status" value="1"/>
</dbReference>
<gene>
    <name evidence="8" type="ORF">GTC6_15666</name>
</gene>
<organism evidence="8 9">
    <name type="scientific">Gordonia terrae C-6</name>
    <dbReference type="NCBI Taxonomy" id="1316928"/>
    <lineage>
        <taxon>Bacteria</taxon>
        <taxon>Bacillati</taxon>
        <taxon>Actinomycetota</taxon>
        <taxon>Actinomycetes</taxon>
        <taxon>Mycobacteriales</taxon>
        <taxon>Gordoniaceae</taxon>
        <taxon>Gordonia</taxon>
    </lineage>
</organism>
<dbReference type="InterPro" id="IPR005000">
    <property type="entry name" value="Aldolase/citrate-lyase_domain"/>
</dbReference>
<evidence type="ECO:0000256" key="6">
    <source>
        <dbReference type="SAM" id="MobiDB-lite"/>
    </source>
</evidence>
<comment type="caution">
    <text evidence="8">The sequence shown here is derived from an EMBL/GenBank/DDBJ whole genome shotgun (WGS) entry which is preliminary data.</text>
</comment>
<protein>
    <submittedName>
        <fullName evidence="8">Citrate lyase beta subunit</fullName>
    </submittedName>
</protein>
<evidence type="ECO:0000256" key="3">
    <source>
        <dbReference type="ARBA" id="ARBA00022842"/>
    </source>
</evidence>
<feature type="binding site" evidence="5">
    <location>
        <position position="147"/>
    </location>
    <ligand>
        <name>Mg(2+)</name>
        <dbReference type="ChEBI" id="CHEBI:18420"/>
    </ligand>
</feature>
<accession>R7Y771</accession>
<dbReference type="PANTHER" id="PTHR32308:SF10">
    <property type="entry name" value="CITRATE LYASE SUBUNIT BETA"/>
    <property type="match status" value="1"/>
</dbReference>
<dbReference type="GO" id="GO:0016829">
    <property type="term" value="F:lyase activity"/>
    <property type="evidence" value="ECO:0007669"/>
    <property type="project" value="UniProtKB-KW"/>
</dbReference>
<dbReference type="Pfam" id="PF03328">
    <property type="entry name" value="HpcH_HpaI"/>
    <property type="match status" value="1"/>
</dbReference>
<dbReference type="InterPro" id="IPR040442">
    <property type="entry name" value="Pyrv_kinase-like_dom_sf"/>
</dbReference>
<evidence type="ECO:0000256" key="5">
    <source>
        <dbReference type="PIRSR" id="PIRSR015582-2"/>
    </source>
</evidence>
<keyword evidence="2 5" id="KW-0479">Metal-binding</keyword>
<feature type="binding site" evidence="5">
    <location>
        <position position="173"/>
    </location>
    <ligand>
        <name>Mg(2+)</name>
        <dbReference type="ChEBI" id="CHEBI:18420"/>
    </ligand>
</feature>
<evidence type="ECO:0000256" key="1">
    <source>
        <dbReference type="ARBA" id="ARBA00001946"/>
    </source>
</evidence>
<reference evidence="8 9" key="1">
    <citation type="journal article" date="2013" name="Genome Announc.">
        <title>Draft Genome Sequence of a Benzothiophene-Desulfurizing Bacterium, Gordona terrae Strain C-6.</title>
        <authorList>
            <person name="Wang W."/>
            <person name="Ma T."/>
            <person name="Ren Y."/>
            <person name="Li G."/>
        </authorList>
    </citation>
    <scope>NUCLEOTIDE SEQUENCE [LARGE SCALE GENOMIC DNA]</scope>
    <source>
        <strain evidence="8 9">C-6</strain>
    </source>
</reference>
<name>R7Y771_9ACTN</name>
<dbReference type="InterPro" id="IPR011206">
    <property type="entry name" value="Citrate_lyase_beta/mcl1/mcl2"/>
</dbReference>
<dbReference type="Gene3D" id="3.20.20.60">
    <property type="entry name" value="Phosphoenolpyruvate-binding domains"/>
    <property type="match status" value="1"/>
</dbReference>
<sequence length="319" mass="33785">MTTMFFEDPPGGPVNAGQNRAGQNRAGHGPVGPQLANAWLPPGPALLFCPADRPERYQKALDRADVVIIDLEDAVSPANRVVAREALVAHPVDPDRTIVRINPAGTGDYRRDLAAVAETNYRVVMQAKAEDVSSILDTAFQTIALIETPLGATRARDIAATSNCIGLMWGAEDLVAGLGGTSSRFGPGESRPGEYRDVASWVRSMVRIAAAAHGKFAVDSVHLDIDDVDGLVAEVRDAVALGYTATACIHPSQVDHIRDGYRPSDEAVAWARKILDGAAEHAGGVFSVDGQMIDGPVLRQAEVVLSRVSGTRPDPAGEN</sequence>
<dbReference type="PANTHER" id="PTHR32308">
    <property type="entry name" value="LYASE BETA SUBUNIT, PUTATIVE (AFU_ORTHOLOGUE AFUA_4G13030)-RELATED"/>
    <property type="match status" value="1"/>
</dbReference>
<feature type="domain" description="HpcH/HpaI aldolase/citrate lyase" evidence="7">
    <location>
        <begin position="46"/>
        <end position="251"/>
    </location>
</feature>
<dbReference type="GO" id="GO:0000287">
    <property type="term" value="F:magnesium ion binding"/>
    <property type="evidence" value="ECO:0007669"/>
    <property type="project" value="TreeGrafter"/>
</dbReference>
<feature type="binding site" evidence="4">
    <location>
        <position position="147"/>
    </location>
    <ligand>
        <name>substrate</name>
    </ligand>
</feature>
<dbReference type="SUPFAM" id="SSF51621">
    <property type="entry name" value="Phosphoenolpyruvate/pyruvate domain"/>
    <property type="match status" value="1"/>
</dbReference>